<proteinExistence type="predicted"/>
<reference evidence="1 2" key="1">
    <citation type="submission" date="2020-10" db="EMBL/GenBank/DDBJ databases">
        <title>Plasmid carrying two tetracycline resistance determinant.</title>
        <authorList>
            <person name="Yang Q."/>
        </authorList>
    </citation>
    <scope>NUCLEOTIDE SEQUENCE [LARGE SCALE GENOMIC DNA]</scope>
    <source>
        <strain evidence="1 2">T43</strain>
    </source>
</reference>
<evidence type="ECO:0000313" key="1">
    <source>
        <dbReference type="EMBL" id="QOQ79239.1"/>
    </source>
</evidence>
<gene>
    <name evidence="1" type="ORF">IMX20_00480</name>
</gene>
<dbReference type="RefSeq" id="WP_197558551.1">
    <property type="nucleotide sequence ID" value="NZ_CP063065.1"/>
</dbReference>
<sequence>MNYNLTGKLNNDFILDDSQLKETINIIENLIDEKLEVEIEDQDQLFTLLNNPEAVLTNEKTIADIKDLKELIYEMSDLYNADE</sequence>
<name>A0A7M1KW44_9LACT</name>
<accession>A0A7M1KW44</accession>
<evidence type="ECO:0000313" key="2">
    <source>
        <dbReference type="Proteomes" id="UP000595091"/>
    </source>
</evidence>
<protein>
    <submittedName>
        <fullName evidence="1">Uncharacterized protein</fullName>
    </submittedName>
</protein>
<organism evidence="1 2">
    <name type="scientific">Aerococcus urinaeequi</name>
    <dbReference type="NCBI Taxonomy" id="51665"/>
    <lineage>
        <taxon>Bacteria</taxon>
        <taxon>Bacillati</taxon>
        <taxon>Bacillota</taxon>
        <taxon>Bacilli</taxon>
        <taxon>Lactobacillales</taxon>
        <taxon>Aerococcaceae</taxon>
        <taxon>Aerococcus</taxon>
    </lineage>
</organism>
<dbReference type="Proteomes" id="UP000595091">
    <property type="component" value="Chromosome"/>
</dbReference>
<dbReference type="EMBL" id="CP063065">
    <property type="protein sequence ID" value="QOQ79239.1"/>
    <property type="molecule type" value="Genomic_DNA"/>
</dbReference>
<dbReference type="AlphaFoldDB" id="A0A7M1KW44"/>